<keyword evidence="1" id="KW-0732">Signal</keyword>
<dbReference type="RefSeq" id="WP_320686391.1">
    <property type="nucleotide sequence ID" value="NZ_JAXBLV010000122.1"/>
</dbReference>
<gene>
    <name evidence="2" type="ORF">R5W23_000685</name>
</gene>
<dbReference type="EMBL" id="JAXBLV010000122">
    <property type="protein sequence ID" value="MDY3559674.1"/>
    <property type="molecule type" value="Genomic_DNA"/>
</dbReference>
<organism evidence="2 3">
    <name type="scientific">Gemmata algarum</name>
    <dbReference type="NCBI Taxonomy" id="2975278"/>
    <lineage>
        <taxon>Bacteria</taxon>
        <taxon>Pseudomonadati</taxon>
        <taxon>Planctomycetota</taxon>
        <taxon>Planctomycetia</taxon>
        <taxon>Gemmatales</taxon>
        <taxon>Gemmataceae</taxon>
        <taxon>Gemmata</taxon>
    </lineage>
</organism>
<accession>A0ABU5EWQ6</accession>
<comment type="caution">
    <text evidence="2">The sequence shown here is derived from an EMBL/GenBank/DDBJ whole genome shotgun (WGS) entry which is preliminary data.</text>
</comment>
<proteinExistence type="predicted"/>
<reference evidence="3" key="1">
    <citation type="journal article" date="2023" name="Mar. Drugs">
        <title>Gemmata algarum, a Novel Planctomycete Isolated from an Algal Mat, Displays Antimicrobial Activity.</title>
        <authorList>
            <person name="Kumar G."/>
            <person name="Kallscheuer N."/>
            <person name="Kashif M."/>
            <person name="Ahamad S."/>
            <person name="Jagadeeshwari U."/>
            <person name="Pannikurungottu S."/>
            <person name="Haufschild T."/>
            <person name="Kabuu M."/>
            <person name="Sasikala C."/>
            <person name="Jogler C."/>
            <person name="Ramana C."/>
        </authorList>
    </citation>
    <scope>NUCLEOTIDE SEQUENCE [LARGE SCALE GENOMIC DNA]</scope>
    <source>
        <strain evidence="3">JC673</strain>
    </source>
</reference>
<evidence type="ECO:0000313" key="3">
    <source>
        <dbReference type="Proteomes" id="UP001272242"/>
    </source>
</evidence>
<feature type="chain" id="PRO_5046001039" description="Carboxypeptidase regulatory-like domain-containing protein" evidence="1">
    <location>
        <begin position="21"/>
        <end position="137"/>
    </location>
</feature>
<evidence type="ECO:0000256" key="1">
    <source>
        <dbReference type="SAM" id="SignalP"/>
    </source>
</evidence>
<name>A0ABU5EWQ6_9BACT</name>
<keyword evidence="3" id="KW-1185">Reference proteome</keyword>
<protein>
    <recommendedName>
        <fullName evidence="4">Carboxypeptidase regulatory-like domain-containing protein</fullName>
    </recommendedName>
</protein>
<evidence type="ECO:0008006" key="4">
    <source>
        <dbReference type="Google" id="ProtNLM"/>
    </source>
</evidence>
<dbReference type="PROSITE" id="PS51257">
    <property type="entry name" value="PROKAR_LIPOPROTEIN"/>
    <property type="match status" value="1"/>
</dbReference>
<feature type="signal peptide" evidence="1">
    <location>
        <begin position="1"/>
        <end position="20"/>
    </location>
</feature>
<sequence length="137" mass="14222">MSTHTRLARALALALVPSLAAGCTRGEGGHPTAGQVVWSGGQLGGHFVEVTQVDDLSVRGFGTIGPDGRFSLERLVGGKTVPGLPPGEYQARLILTDEGDGQAKKPNVPARYLDQKTAGWRVTVPAPGDVTLTVAPK</sequence>
<evidence type="ECO:0000313" key="2">
    <source>
        <dbReference type="EMBL" id="MDY3559674.1"/>
    </source>
</evidence>
<dbReference type="Proteomes" id="UP001272242">
    <property type="component" value="Unassembled WGS sequence"/>
</dbReference>